<sequence>MPNKTIYVSDDDLQLFARAQELSGGNLSATISTALRRYVEAMEGRREGFEEITVKVGPKPGRKVRFTGVLLGDWNRTTPKGSDERFRVYRSQKGRFVVHTQRSEEHFWSGDQREPGIRAMLQAYLGSAQTWGVLPGEATLDVVDTVEEFRELIPSDFYDAIASILDQPAVEDLDI</sequence>
<dbReference type="eggNOG" id="ENOG50324T6">
    <property type="taxonomic scope" value="Bacteria"/>
</dbReference>
<evidence type="ECO:0008006" key="3">
    <source>
        <dbReference type="Google" id="ProtNLM"/>
    </source>
</evidence>
<dbReference type="Proteomes" id="UP000054537">
    <property type="component" value="Unassembled WGS sequence"/>
</dbReference>
<name>A0A0A6X5D4_ACTUT</name>
<evidence type="ECO:0000313" key="1">
    <source>
        <dbReference type="EMBL" id="KHD75297.1"/>
    </source>
</evidence>
<dbReference type="OrthoDB" id="3199431at2"/>
<reference evidence="1 2" key="1">
    <citation type="submission" date="2014-10" db="EMBL/GenBank/DDBJ databases">
        <title>Draft genome sequence of Actinoplanes utahensis NRRL 12052.</title>
        <authorList>
            <person name="Velasco-Bucheli B."/>
            <person name="del Cerro C."/>
            <person name="Hormigo D."/>
            <person name="Garcia J.L."/>
            <person name="Acebal C."/>
            <person name="Arroyo M."/>
            <person name="de la Mata I."/>
        </authorList>
    </citation>
    <scope>NUCLEOTIDE SEQUENCE [LARGE SCALE GENOMIC DNA]</scope>
    <source>
        <strain evidence="1 2">NRRL 12052</strain>
    </source>
</reference>
<gene>
    <name evidence="1" type="ORF">MB27_23850</name>
</gene>
<evidence type="ECO:0000313" key="2">
    <source>
        <dbReference type="Proteomes" id="UP000054537"/>
    </source>
</evidence>
<proteinExistence type="predicted"/>
<dbReference type="AlphaFoldDB" id="A0A0A6X5D4"/>
<organism evidence="1 2">
    <name type="scientific">Actinoplanes utahensis</name>
    <dbReference type="NCBI Taxonomy" id="1869"/>
    <lineage>
        <taxon>Bacteria</taxon>
        <taxon>Bacillati</taxon>
        <taxon>Actinomycetota</taxon>
        <taxon>Actinomycetes</taxon>
        <taxon>Micromonosporales</taxon>
        <taxon>Micromonosporaceae</taxon>
        <taxon>Actinoplanes</taxon>
    </lineage>
</organism>
<keyword evidence="2" id="KW-1185">Reference proteome</keyword>
<dbReference type="RefSeq" id="WP_043527808.1">
    <property type="nucleotide sequence ID" value="NZ_BAABKU010000004.1"/>
</dbReference>
<dbReference type="NCBIfam" id="TIGR04342">
    <property type="entry name" value="EXLDI"/>
    <property type="match status" value="1"/>
</dbReference>
<protein>
    <recommendedName>
        <fullName evidence="3">EXLDI protein</fullName>
    </recommendedName>
</protein>
<dbReference type="EMBL" id="JRTT01000029">
    <property type="protein sequence ID" value="KHD75297.1"/>
    <property type="molecule type" value="Genomic_DNA"/>
</dbReference>
<accession>A0A0A6X5D4</accession>
<comment type="caution">
    <text evidence="1">The sequence shown here is derived from an EMBL/GenBank/DDBJ whole genome shotgun (WGS) entry which is preliminary data.</text>
</comment>
<dbReference type="InterPro" id="IPR027580">
    <property type="entry name" value="EXLDI"/>
</dbReference>